<dbReference type="PANTHER" id="PTHR11319:SF35">
    <property type="entry name" value="OUTER MEMBRANE PROTEIN PMPC-RELATED"/>
    <property type="match status" value="1"/>
</dbReference>
<keyword evidence="2" id="KW-1133">Transmembrane helix</keyword>
<accession>A0A812JZR1</accession>
<dbReference type="PANTHER" id="PTHR11319">
    <property type="entry name" value="G PROTEIN-COUPLED RECEPTOR-RELATED"/>
    <property type="match status" value="1"/>
</dbReference>
<keyword evidence="2" id="KW-0472">Membrane</keyword>
<dbReference type="AlphaFoldDB" id="A0A812JZR1"/>
<keyword evidence="2" id="KW-0812">Transmembrane</keyword>
<keyword evidence="4" id="KW-1185">Reference proteome</keyword>
<evidence type="ECO:0000256" key="1">
    <source>
        <dbReference type="SAM" id="MobiDB-lite"/>
    </source>
</evidence>
<comment type="caution">
    <text evidence="3">The sequence shown here is derived from an EMBL/GenBank/DDBJ whole genome shotgun (WGS) entry which is preliminary data.</text>
</comment>
<feature type="transmembrane region" description="Helical" evidence="2">
    <location>
        <begin position="509"/>
        <end position="534"/>
    </location>
</feature>
<organism evidence="3 4">
    <name type="scientific">Symbiodinium natans</name>
    <dbReference type="NCBI Taxonomy" id="878477"/>
    <lineage>
        <taxon>Eukaryota</taxon>
        <taxon>Sar</taxon>
        <taxon>Alveolata</taxon>
        <taxon>Dinophyceae</taxon>
        <taxon>Suessiales</taxon>
        <taxon>Symbiodiniaceae</taxon>
        <taxon>Symbiodinium</taxon>
    </lineage>
</organism>
<reference evidence="3" key="1">
    <citation type="submission" date="2021-02" db="EMBL/GenBank/DDBJ databases">
        <authorList>
            <person name="Dougan E. K."/>
            <person name="Rhodes N."/>
            <person name="Thang M."/>
            <person name="Chan C."/>
        </authorList>
    </citation>
    <scope>NUCLEOTIDE SEQUENCE</scope>
</reference>
<feature type="transmembrane region" description="Helical" evidence="2">
    <location>
        <begin position="454"/>
        <end position="476"/>
    </location>
</feature>
<feature type="transmembrane region" description="Helical" evidence="2">
    <location>
        <begin position="170"/>
        <end position="195"/>
    </location>
</feature>
<feature type="transmembrane region" description="Helical" evidence="2">
    <location>
        <begin position="619"/>
        <end position="638"/>
    </location>
</feature>
<gene>
    <name evidence="3" type="primary">UVR8</name>
    <name evidence="3" type="ORF">SNAT2548_LOCUS7216</name>
</gene>
<protein>
    <submittedName>
        <fullName evidence="3">UVR8 protein</fullName>
    </submittedName>
</protein>
<evidence type="ECO:0000313" key="3">
    <source>
        <dbReference type="EMBL" id="CAE7212502.1"/>
    </source>
</evidence>
<feature type="transmembrane region" description="Helical" evidence="2">
    <location>
        <begin position="644"/>
        <end position="664"/>
    </location>
</feature>
<dbReference type="EMBL" id="CAJNDS010000497">
    <property type="protein sequence ID" value="CAE7212502.1"/>
    <property type="molecule type" value="Genomic_DNA"/>
</dbReference>
<proteinExistence type="predicted"/>
<feature type="compositionally biased region" description="Basic and acidic residues" evidence="1">
    <location>
        <begin position="365"/>
        <end position="387"/>
    </location>
</feature>
<evidence type="ECO:0000313" key="4">
    <source>
        <dbReference type="Proteomes" id="UP000604046"/>
    </source>
</evidence>
<dbReference type="Proteomes" id="UP000604046">
    <property type="component" value="Unassembled WGS sequence"/>
</dbReference>
<evidence type="ECO:0000256" key="2">
    <source>
        <dbReference type="SAM" id="Phobius"/>
    </source>
</evidence>
<name>A0A812JZR1_9DINO</name>
<sequence length="880" mass="96413">MTMLVMKVPQGFLCGECPAGWARSAFQQPCVPCAAGATSPLISAVVVDVGTKATVSFVVASMAATAAVRASSKLHTVMIRIATQWLAACSVLATFDLTQIPINEVTDYREEDTRLFPWPAQVTAAMLGLFETLTLTPVLTSIDSAAQCLAQASTSWLSSQSTGPSIAVGVYYLILPVLVILGILLLALLVVHVLVPLGKRLGIAFNDAGRRHLKKAKAMRSLREAVDQMLGEAFPNMSDIPAVAPTSKAPVTFSWVDLERSGALHFHSEAQVQQAAEDLDAFLCRAVAASRELLVRACAARAARAARGPQEAEVQVQQVHEELSQADLRPFLTTNFAMQFENFASMLDLVVDEVRTGGNLPSAEASKEASEHSESEENDAEQHLEGSEHVCGREAAEDTLRTIGIDLVPCDICDMQIAASEQDFSHVDTVVETLDFGLFSATPRLGELLSQSLPVVWVSLVSLWPGLLSIFLQMIWCIPVPEDEVIVNRLLPNPSVICWSDEHFVSASIAIAGLVIWCLGIPLTLAVMLLRIPDRQASENFRRFGYFFQGLERKFWWWDLLVKRLDVALMMLLTYTSVVPDPKGKLMLFPTLSGFQVFLAAWVKPYANDQAEILDVVEVTLSMIRFLLFSAVASLLILQPPAATTHAVAYLLLVVIVLALLYLFTHFTAQVLREAQTGPSPSKTSSLFLRSLGAVKGFVVEKAVPLFTEAESDCLELIWSVSSETIAVATPAADPRKRLRSSLRETRARTLRRLHQLSKSVLRHGPHFQQAVLLKANEELTTLWLQLGQKKLPSYRHACALATAHKSLPQSLLTSGLCASWMEQLEALACKDGPLTCRPSDIEQAVQLLVKMSSDDAVLLIQYVMTLCDEQMQPQEYAEL</sequence>
<feature type="region of interest" description="Disordered" evidence="1">
    <location>
        <begin position="360"/>
        <end position="387"/>
    </location>
</feature>